<evidence type="ECO:0000313" key="2">
    <source>
        <dbReference type="Proteomes" id="UP001152795"/>
    </source>
</evidence>
<reference evidence="1" key="1">
    <citation type="submission" date="2020-04" db="EMBL/GenBank/DDBJ databases">
        <authorList>
            <person name="Alioto T."/>
            <person name="Alioto T."/>
            <person name="Gomez Garrido J."/>
        </authorList>
    </citation>
    <scope>NUCLEOTIDE SEQUENCE</scope>
    <source>
        <strain evidence="1">A484AB</strain>
    </source>
</reference>
<accession>A0A6S7IWL2</accession>
<evidence type="ECO:0000313" key="1">
    <source>
        <dbReference type="EMBL" id="CAB4022186.1"/>
    </source>
</evidence>
<organism evidence="1 2">
    <name type="scientific">Paramuricea clavata</name>
    <name type="common">Red gorgonian</name>
    <name type="synonym">Violescent sea-whip</name>
    <dbReference type="NCBI Taxonomy" id="317549"/>
    <lineage>
        <taxon>Eukaryota</taxon>
        <taxon>Metazoa</taxon>
        <taxon>Cnidaria</taxon>
        <taxon>Anthozoa</taxon>
        <taxon>Octocorallia</taxon>
        <taxon>Malacalcyonacea</taxon>
        <taxon>Plexauridae</taxon>
        <taxon>Paramuricea</taxon>
    </lineage>
</organism>
<sequence length="1209" mass="136616">MPYERIYSDKLDSRKSWYAYNSSIPGYQRRNWQHSHEQNILFKSFASEIQQVNIGDIQDSHGRPVLSVLFATRNVELVYAISSFGILALALRQRNVNQDVFSSEAFQQIISAVNAVPLEKFSANSVQQFHHAGSPVIPPVQTPKRTSLSTTDIFESSEISPPEKKRRIIETGAVLANALKEVAAAHNESIFTVLGNVASQDEHSELSSILACSTDVVFSNLGAKNALNVVLSEESRSALVQSVRVPDWVYLLLKVRLRIADAAWQTLLNLTNLGRTGTEIVLFFFQGKDQISFGIVPLGMPHTPSQSSKSVFPLAIANCPEKRETIRKMIDDVCADKNFIKTNGITVDVTLDYKALLLMVIKNPQLMPASNNEESTDVDVVLGGRGYGVEFCVFCTAIRGCACPNVVTGDTCLDCFSKSKGNIGNWKGIRDDIGLLLDEEITSVNLCALHCEIRNTEQFLGSLGLFAYKIGSLDSLNALLSELGPNSMKKNFIRLKEARNNNMAVNRAHIKVASLSGPTERTFLANIEDIVKGALPIEKLCGYLNFDSAEDYLLKKIAFCEEMKKFFSDILPGKTFIRDYGVRQESVVVPPLGLVDVHVRERLRYWKELGEKIEDCLMTNQIGDPHESAEATKLMAAELHQELFGQIGTMWKDIAIIMRDRIYQEDDADGIDVFDIQCKEWGFNLRETFGTLLGTGDYGHLVIEHASMLMRTFGSMREFSNQGFESSHKVDRRLYQQATNHDIFKEQSSVKQILTHHYTDKLLFLRMCFRKAAESAKEDQEFYFRGCGWQPRKLNWSMEDLKWIVQTTTLFDDMFGPDNFTFRTVNKSVVVHEDSWPKLAYDHSTWEENYDSMDSDDELPLKRIKQVHLTTTGNKPKARCSLNDSYTSTGIENNGQKDLLPVARWAGTANLDGNIQVKLINTCPIDNYLTIFYLYFNLHPDMYNQLALSSAQYAQYLSETVSQFRKGEFALGKVHWLQQFATFDFSKSSTVDVWGSEQDMFMPCLAPILQNSLETICDSAGCPQKNKHIKSGAIFIISGDVEKEKNETKFEAIFNKWLCPEVTKCDAVFNNIPPTSARTRMSEDRLALPDNIWYRSVICDGLRTSQARAFTNGTPWVLPIFLADLTMACQLKPGDLPERLELSTSTYQLIGVTFWNGNHFNARIHYNKRWYTYDGLQSVLLQPIASYSAEVQTGYIMSSCIYFKDPHVY</sequence>
<name>A0A6S7IWL2_PARCT</name>
<dbReference type="EMBL" id="CACRXK020011847">
    <property type="protein sequence ID" value="CAB4022186.1"/>
    <property type="molecule type" value="Genomic_DNA"/>
</dbReference>
<protein>
    <submittedName>
        <fullName evidence="1">Uncharacterized protein</fullName>
    </submittedName>
</protein>
<keyword evidence="2" id="KW-1185">Reference proteome</keyword>
<gene>
    <name evidence="1" type="ORF">PACLA_8A016778</name>
</gene>
<dbReference type="Proteomes" id="UP001152795">
    <property type="component" value="Unassembled WGS sequence"/>
</dbReference>
<comment type="caution">
    <text evidence="1">The sequence shown here is derived from an EMBL/GenBank/DDBJ whole genome shotgun (WGS) entry which is preliminary data.</text>
</comment>
<dbReference type="OrthoDB" id="5986516at2759"/>
<dbReference type="AlphaFoldDB" id="A0A6S7IWL2"/>
<proteinExistence type="predicted"/>